<accession>C1E232</accession>
<dbReference type="InterPro" id="IPR002190">
    <property type="entry name" value="MHD_dom"/>
</dbReference>
<dbReference type="OrthoDB" id="205198at2759"/>
<protein>
    <recommendedName>
        <fullName evidence="1">MAGE domain-containing protein</fullName>
    </recommendedName>
</protein>
<dbReference type="PROSITE" id="PS50838">
    <property type="entry name" value="MAGE"/>
    <property type="match status" value="1"/>
</dbReference>
<dbReference type="Gene3D" id="1.10.10.1200">
    <property type="entry name" value="MAGE homology domain, winged helix WH1 motif"/>
    <property type="match status" value="1"/>
</dbReference>
<evidence type="ECO:0000313" key="2">
    <source>
        <dbReference type="EMBL" id="ACO61849.1"/>
    </source>
</evidence>
<dbReference type="InterPro" id="IPR041899">
    <property type="entry name" value="MAGE_WH2"/>
</dbReference>
<proteinExistence type="predicted"/>
<dbReference type="EMBL" id="CP001324">
    <property type="protein sequence ID" value="ACO61849.1"/>
    <property type="molecule type" value="Genomic_DNA"/>
</dbReference>
<dbReference type="STRING" id="296587.C1E232"/>
<dbReference type="PANTHER" id="PTHR11736">
    <property type="entry name" value="MELANOMA-ASSOCIATED ANTIGEN MAGE ANTIGEN"/>
    <property type="match status" value="1"/>
</dbReference>
<dbReference type="FunCoup" id="C1E232">
    <property type="interactions" value="517"/>
</dbReference>
<dbReference type="PANTHER" id="PTHR11736:SF14">
    <property type="entry name" value="NSE3 HOMOLOG, SMC5-SMC6 COMPLEX COMPONENT"/>
    <property type="match status" value="1"/>
</dbReference>
<evidence type="ECO:0000259" key="1">
    <source>
        <dbReference type="PROSITE" id="PS50838"/>
    </source>
</evidence>
<keyword evidence="3" id="KW-1185">Reference proteome</keyword>
<dbReference type="GO" id="GO:0005634">
    <property type="term" value="C:nucleus"/>
    <property type="evidence" value="ECO:0007669"/>
    <property type="project" value="TreeGrafter"/>
</dbReference>
<dbReference type="SMART" id="SM01373">
    <property type="entry name" value="MAGE"/>
    <property type="match status" value="1"/>
</dbReference>
<dbReference type="InterPro" id="IPR037445">
    <property type="entry name" value="MAGE"/>
</dbReference>
<dbReference type="GeneID" id="8242200"/>
<sequence length="249" mass="28291">MSQLESYATQTNVQKLSEEEKHKLVAEVMRYMLFSQYRDGAPVTRTKLSEHLSKIAPELKRAKVSSYIVAEAQVKFNEIFGIEMKELSRKAQKKTGAARTNLQASEPTKEYVLKSLLPSKIRRQFIDREEDHTFRGFVMAVVALVSVSGGEIEEQVLWKHLARLGVRHDDEAHPKLGNVRDTLNKLCLQRYLMKEKGVGSDGKDTFRYSLAERAMDELPTEKVDKYVTELMRGHNDEDGNAAGENGNTT</sequence>
<name>C1E232_MICCC</name>
<dbReference type="eggNOG" id="KOG4562">
    <property type="taxonomic scope" value="Eukaryota"/>
</dbReference>
<dbReference type="KEGG" id="mis:MICPUN_93725"/>
<reference evidence="2 3" key="1">
    <citation type="journal article" date="2009" name="Science">
        <title>Green evolution and dynamic adaptations revealed by genomes of the marine picoeukaryotes Micromonas.</title>
        <authorList>
            <person name="Worden A.Z."/>
            <person name="Lee J.H."/>
            <person name="Mock T."/>
            <person name="Rouze P."/>
            <person name="Simmons M.P."/>
            <person name="Aerts A.L."/>
            <person name="Allen A.E."/>
            <person name="Cuvelier M.L."/>
            <person name="Derelle E."/>
            <person name="Everett M.V."/>
            <person name="Foulon E."/>
            <person name="Grimwood J."/>
            <person name="Gundlach H."/>
            <person name="Henrissat B."/>
            <person name="Napoli C."/>
            <person name="McDonald S.M."/>
            <person name="Parker M.S."/>
            <person name="Rombauts S."/>
            <person name="Salamov A."/>
            <person name="Von Dassow P."/>
            <person name="Badger J.H."/>
            <person name="Coutinho P.M."/>
            <person name="Demir E."/>
            <person name="Dubchak I."/>
            <person name="Gentemann C."/>
            <person name="Eikrem W."/>
            <person name="Gready J.E."/>
            <person name="John U."/>
            <person name="Lanier W."/>
            <person name="Lindquist E.A."/>
            <person name="Lucas S."/>
            <person name="Mayer K.F."/>
            <person name="Moreau H."/>
            <person name="Not F."/>
            <person name="Otillar R."/>
            <person name="Panaud O."/>
            <person name="Pangilinan J."/>
            <person name="Paulsen I."/>
            <person name="Piegu B."/>
            <person name="Poliakov A."/>
            <person name="Robbens S."/>
            <person name="Schmutz J."/>
            <person name="Toulza E."/>
            <person name="Wyss T."/>
            <person name="Zelensky A."/>
            <person name="Zhou K."/>
            <person name="Armbrust E.V."/>
            <person name="Bhattacharya D."/>
            <person name="Goodenough U.W."/>
            <person name="Van de Peer Y."/>
            <person name="Grigoriev I.V."/>
        </authorList>
    </citation>
    <scope>NUCLEOTIDE SEQUENCE [LARGE SCALE GENOMIC DNA]</scope>
    <source>
        <strain evidence="3">RCC299 / NOUM17</strain>
    </source>
</reference>
<organism evidence="2 3">
    <name type="scientific">Micromonas commoda (strain RCC299 / NOUM17 / CCMP2709)</name>
    <name type="common">Picoplanktonic green alga</name>
    <dbReference type="NCBI Taxonomy" id="296587"/>
    <lineage>
        <taxon>Eukaryota</taxon>
        <taxon>Viridiplantae</taxon>
        <taxon>Chlorophyta</taxon>
        <taxon>Mamiellophyceae</taxon>
        <taxon>Mamiellales</taxon>
        <taxon>Mamiellaceae</taxon>
        <taxon>Micromonas</taxon>
    </lineage>
</organism>
<dbReference type="Proteomes" id="UP000002009">
    <property type="component" value="Chromosome 3"/>
</dbReference>
<dbReference type="InterPro" id="IPR041898">
    <property type="entry name" value="MAGE_WH1"/>
</dbReference>
<dbReference type="RefSeq" id="XP_002500591.1">
    <property type="nucleotide sequence ID" value="XM_002500545.1"/>
</dbReference>
<dbReference type="OMA" id="KITYSWG"/>
<evidence type="ECO:0000313" key="3">
    <source>
        <dbReference type="Proteomes" id="UP000002009"/>
    </source>
</evidence>
<dbReference type="InParanoid" id="C1E232"/>
<dbReference type="AlphaFoldDB" id="C1E232"/>
<feature type="domain" description="MAGE" evidence="1">
    <location>
        <begin position="68"/>
        <end position="230"/>
    </location>
</feature>
<dbReference type="Pfam" id="PF01454">
    <property type="entry name" value="MAGE"/>
    <property type="match status" value="1"/>
</dbReference>
<dbReference type="Gene3D" id="1.10.10.1210">
    <property type="entry name" value="MAGE homology domain, winged helix WH2 motif"/>
    <property type="match status" value="1"/>
</dbReference>
<gene>
    <name evidence="2" type="ORF">MICPUN_93725</name>
</gene>